<proteinExistence type="inferred from homology"/>
<feature type="domain" description="Neurotransmitter-gated ion-channel transmembrane" evidence="7">
    <location>
        <begin position="236"/>
        <end position="389"/>
    </location>
</feature>
<evidence type="ECO:0000256" key="4">
    <source>
        <dbReference type="ARBA" id="ARBA00023136"/>
    </source>
</evidence>
<dbReference type="Gene3D" id="2.70.170.10">
    <property type="entry name" value="Neurotransmitter-gated ion-channel ligand-binding domain"/>
    <property type="match status" value="1"/>
</dbReference>
<reference evidence="9" key="1">
    <citation type="submission" date="2025-08" db="UniProtKB">
        <authorList>
            <consortium name="RefSeq"/>
        </authorList>
    </citation>
    <scope>IDENTIFICATION</scope>
    <source>
        <tissue evidence="9">Whole sample</tissue>
    </source>
</reference>
<dbReference type="GO" id="GO:0016020">
    <property type="term" value="C:membrane"/>
    <property type="evidence" value="ECO:0007669"/>
    <property type="project" value="UniProtKB-SubCell"/>
</dbReference>
<keyword evidence="5" id="KW-0813">Transport</keyword>
<dbReference type="InterPro" id="IPR036734">
    <property type="entry name" value="Neur_chan_lig-bd_sf"/>
</dbReference>
<gene>
    <name evidence="9" type="primary">LOC111105738</name>
</gene>
<dbReference type="InterPro" id="IPR006202">
    <property type="entry name" value="Neur_chan_lig-bd"/>
</dbReference>
<protein>
    <submittedName>
        <fullName evidence="9">Acetylcholine receptor subunit beta-like</fullName>
    </submittedName>
</protein>
<dbReference type="Pfam" id="PF02931">
    <property type="entry name" value="Neur_chan_LBD"/>
    <property type="match status" value="1"/>
</dbReference>
<evidence type="ECO:0000259" key="6">
    <source>
        <dbReference type="Pfam" id="PF02931"/>
    </source>
</evidence>
<keyword evidence="8" id="KW-1185">Reference proteome</keyword>
<keyword evidence="2 5" id="KW-0812">Transmembrane</keyword>
<comment type="caution">
    <text evidence="5">Lacks conserved residue(s) required for the propagation of feature annotation.</text>
</comment>
<dbReference type="PANTHER" id="PTHR18945">
    <property type="entry name" value="NEUROTRANSMITTER GATED ION CHANNEL"/>
    <property type="match status" value="1"/>
</dbReference>
<keyword evidence="3 5" id="KW-1133">Transmembrane helix</keyword>
<evidence type="ECO:0000256" key="1">
    <source>
        <dbReference type="ARBA" id="ARBA00004141"/>
    </source>
</evidence>
<sequence>MLWYTFLTGFFIFVNVTSGTHLTYSIETYSSVMTSLLSNYSSKIRPIKNQGGSLQMSIDLFLSSIKEVSTTEQKMTTTGYLKVKWTDELLVWNSTTTGMYWMQFNQKDIWIPDVVVKNGMTAFKMMGGDFYYVKVYNDGSVYWYPYTVFETSCDLDVTYFPFDTQTCSVIIISWSYSHWEVNFTIGSDKIGFYEFVPNGIWDLISYDATTDFDSSSSELSFNLKLKRKSLYFVLNLILPIMFVSILSLVVFIIPVDAGEKMGYSVTIFLAYAVFLSIVSDELPMNSDSTSILSIYLMTESSMSAMSLLISSVQLRLNHRKPGKRIGEVFCMLVRAGRKMRCEKRKVNDSRQGCFSKPCRGAGHTQKIDVMACENSTKFQIDCKRSMENHPQDDILEEEEDDEIEWSDVASAIDFFSFWILLSVQVIVTTVLFSYAASN</sequence>
<dbReference type="InterPro" id="IPR006201">
    <property type="entry name" value="Neur_channel"/>
</dbReference>
<dbReference type="PROSITE" id="PS00236">
    <property type="entry name" value="NEUROTR_ION_CHANNEL"/>
    <property type="match status" value="1"/>
</dbReference>
<evidence type="ECO:0000259" key="7">
    <source>
        <dbReference type="Pfam" id="PF02932"/>
    </source>
</evidence>
<dbReference type="GO" id="GO:0005230">
    <property type="term" value="F:extracellular ligand-gated monoatomic ion channel activity"/>
    <property type="evidence" value="ECO:0007669"/>
    <property type="project" value="InterPro"/>
</dbReference>
<organism evidence="8 9">
    <name type="scientific">Crassostrea virginica</name>
    <name type="common">Eastern oyster</name>
    <dbReference type="NCBI Taxonomy" id="6565"/>
    <lineage>
        <taxon>Eukaryota</taxon>
        <taxon>Metazoa</taxon>
        <taxon>Spiralia</taxon>
        <taxon>Lophotrochozoa</taxon>
        <taxon>Mollusca</taxon>
        <taxon>Bivalvia</taxon>
        <taxon>Autobranchia</taxon>
        <taxon>Pteriomorphia</taxon>
        <taxon>Ostreida</taxon>
        <taxon>Ostreoidea</taxon>
        <taxon>Ostreidae</taxon>
        <taxon>Crassostrea</taxon>
    </lineage>
</organism>
<dbReference type="FunFam" id="2.70.170.10:FF:000028">
    <property type="entry name" value="AcetylCholine Receptor"/>
    <property type="match status" value="1"/>
</dbReference>
<dbReference type="SUPFAM" id="SSF63712">
    <property type="entry name" value="Nicotinic receptor ligand binding domain-like"/>
    <property type="match status" value="1"/>
</dbReference>
<comment type="similarity">
    <text evidence="5">Belongs to the ligand-gated ion channel (TC 1.A.9) family.</text>
</comment>
<keyword evidence="5" id="KW-0406">Ion transport</keyword>
<feature type="domain" description="Neurotransmitter-gated ion-channel ligand-binding" evidence="6">
    <location>
        <begin position="31"/>
        <end position="228"/>
    </location>
</feature>
<keyword evidence="5" id="KW-0732">Signal</keyword>
<evidence type="ECO:0000256" key="2">
    <source>
        <dbReference type="ARBA" id="ARBA00022692"/>
    </source>
</evidence>
<evidence type="ECO:0000256" key="3">
    <source>
        <dbReference type="ARBA" id="ARBA00022989"/>
    </source>
</evidence>
<dbReference type="PRINTS" id="PR00252">
    <property type="entry name" value="NRIONCHANNEL"/>
</dbReference>
<keyword evidence="5" id="KW-0407">Ion channel</keyword>
<name>A0A8B8AX71_CRAVI</name>
<accession>A0A8B8AX71</accession>
<keyword evidence="4 5" id="KW-0472">Membrane</keyword>
<dbReference type="RefSeq" id="XP_022295817.1">
    <property type="nucleotide sequence ID" value="XM_022440109.1"/>
</dbReference>
<comment type="subcellular location">
    <subcellularLocation>
        <location evidence="1">Membrane</location>
        <topology evidence="1">Multi-pass membrane protein</topology>
    </subcellularLocation>
</comment>
<dbReference type="SUPFAM" id="SSF90112">
    <property type="entry name" value="Neurotransmitter-gated ion-channel transmembrane pore"/>
    <property type="match status" value="1"/>
</dbReference>
<dbReference type="InterPro" id="IPR038050">
    <property type="entry name" value="Neuro_actylchol_rec"/>
</dbReference>
<dbReference type="GO" id="GO:0004888">
    <property type="term" value="F:transmembrane signaling receptor activity"/>
    <property type="evidence" value="ECO:0007669"/>
    <property type="project" value="InterPro"/>
</dbReference>
<evidence type="ECO:0000313" key="9">
    <source>
        <dbReference type="RefSeq" id="XP_022295817.1"/>
    </source>
</evidence>
<feature type="chain" id="PRO_5034297209" evidence="5">
    <location>
        <begin position="20"/>
        <end position="438"/>
    </location>
</feature>
<dbReference type="GeneID" id="111105738"/>
<dbReference type="CDD" id="cd19051">
    <property type="entry name" value="LGIC_TM_cation"/>
    <property type="match status" value="1"/>
</dbReference>
<dbReference type="KEGG" id="cvn:111105738"/>
<dbReference type="InterPro" id="IPR018000">
    <property type="entry name" value="Neurotransmitter_ion_chnl_CS"/>
</dbReference>
<dbReference type="Gene3D" id="1.20.58.390">
    <property type="entry name" value="Neurotransmitter-gated ion-channel transmembrane domain"/>
    <property type="match status" value="1"/>
</dbReference>
<dbReference type="InterPro" id="IPR036719">
    <property type="entry name" value="Neuro-gated_channel_TM_sf"/>
</dbReference>
<feature type="signal peptide" evidence="5">
    <location>
        <begin position="1"/>
        <end position="19"/>
    </location>
</feature>
<evidence type="ECO:0000313" key="8">
    <source>
        <dbReference type="Proteomes" id="UP000694844"/>
    </source>
</evidence>
<dbReference type="CDD" id="cd18989">
    <property type="entry name" value="LGIC_ECD_cation"/>
    <property type="match status" value="1"/>
</dbReference>
<dbReference type="Proteomes" id="UP000694844">
    <property type="component" value="Chromosome 8"/>
</dbReference>
<dbReference type="OrthoDB" id="5809364at2759"/>
<feature type="transmembrane region" description="Helical" evidence="5">
    <location>
        <begin position="261"/>
        <end position="279"/>
    </location>
</feature>
<dbReference type="Pfam" id="PF02932">
    <property type="entry name" value="Neur_chan_memb"/>
    <property type="match status" value="1"/>
</dbReference>
<feature type="transmembrane region" description="Helical" evidence="5">
    <location>
        <begin position="230"/>
        <end position="254"/>
    </location>
</feature>
<dbReference type="AlphaFoldDB" id="A0A8B8AX71"/>
<dbReference type="InterPro" id="IPR006029">
    <property type="entry name" value="Neurotrans-gated_channel_TM"/>
</dbReference>
<feature type="transmembrane region" description="Helical" evidence="5">
    <location>
        <begin position="415"/>
        <end position="436"/>
    </location>
</feature>
<evidence type="ECO:0000256" key="5">
    <source>
        <dbReference type="RuleBase" id="RU000687"/>
    </source>
</evidence>